<dbReference type="SUPFAM" id="SSF50156">
    <property type="entry name" value="PDZ domain-like"/>
    <property type="match status" value="1"/>
</dbReference>
<evidence type="ECO:0000256" key="1">
    <source>
        <dbReference type="ARBA" id="ARBA00022670"/>
    </source>
</evidence>
<keyword evidence="2" id="KW-0378">Hydrolase</keyword>
<dbReference type="Pfam" id="PF13365">
    <property type="entry name" value="Trypsin_2"/>
    <property type="match status" value="1"/>
</dbReference>
<dbReference type="RefSeq" id="WP_187008472.1">
    <property type="nucleotide sequence ID" value="NZ_JACRUI010000001.1"/>
</dbReference>
<dbReference type="PROSITE" id="PS50106">
    <property type="entry name" value="PDZ"/>
    <property type="match status" value="1"/>
</dbReference>
<feature type="domain" description="PDZ" evidence="3">
    <location>
        <begin position="269"/>
        <end position="360"/>
    </location>
</feature>
<evidence type="ECO:0000259" key="3">
    <source>
        <dbReference type="PROSITE" id="PS50106"/>
    </source>
</evidence>
<dbReference type="Pfam" id="PF13180">
    <property type="entry name" value="PDZ_2"/>
    <property type="match status" value="1"/>
</dbReference>
<dbReference type="PANTHER" id="PTHR43343:SF3">
    <property type="entry name" value="PROTEASE DO-LIKE 8, CHLOROPLASTIC"/>
    <property type="match status" value="1"/>
</dbReference>
<dbReference type="Proteomes" id="UP000629963">
    <property type="component" value="Unassembled WGS sequence"/>
</dbReference>
<dbReference type="InterPro" id="IPR009003">
    <property type="entry name" value="Peptidase_S1_PA"/>
</dbReference>
<evidence type="ECO:0000256" key="2">
    <source>
        <dbReference type="ARBA" id="ARBA00022801"/>
    </source>
</evidence>
<dbReference type="InterPro" id="IPR036034">
    <property type="entry name" value="PDZ_sf"/>
</dbReference>
<dbReference type="EMBL" id="JACRUJ010000001">
    <property type="protein sequence ID" value="MBC5839850.1"/>
    <property type="molecule type" value="Genomic_DNA"/>
</dbReference>
<gene>
    <name evidence="4" type="ORF">H8R23_00360</name>
</gene>
<protein>
    <submittedName>
        <fullName evidence="4">Trypsin-like peptidase domain-containing protein</fullName>
    </submittedName>
</protein>
<comment type="caution">
    <text evidence="4">The sequence shown here is derived from an EMBL/GenBank/DDBJ whole genome shotgun (WGS) entry which is preliminary data.</text>
</comment>
<name>A0ABR7J2R0_9FLAO</name>
<reference evidence="4 5" key="1">
    <citation type="submission" date="2020-08" db="EMBL/GenBank/DDBJ databases">
        <title>Description of novel Flavobacterium F-380 isolate.</title>
        <authorList>
            <person name="Saticioglu I.B."/>
            <person name="Duman M."/>
            <person name="Altun S."/>
        </authorList>
    </citation>
    <scope>NUCLEOTIDE SEQUENCE [LARGE SCALE GENOMIC DNA]</scope>
    <source>
        <strain evidence="4 5">F-380</strain>
    </source>
</reference>
<dbReference type="SMART" id="SM00228">
    <property type="entry name" value="PDZ"/>
    <property type="match status" value="1"/>
</dbReference>
<keyword evidence="5" id="KW-1185">Reference proteome</keyword>
<dbReference type="InterPro" id="IPR001478">
    <property type="entry name" value="PDZ"/>
</dbReference>
<dbReference type="PANTHER" id="PTHR43343">
    <property type="entry name" value="PEPTIDASE S12"/>
    <property type="match status" value="1"/>
</dbReference>
<keyword evidence="1" id="KW-0645">Protease</keyword>
<dbReference type="Gene3D" id="2.30.42.10">
    <property type="match status" value="1"/>
</dbReference>
<dbReference type="PRINTS" id="PR00834">
    <property type="entry name" value="PROTEASES2C"/>
</dbReference>
<dbReference type="InterPro" id="IPR001940">
    <property type="entry name" value="Peptidase_S1C"/>
</dbReference>
<proteinExistence type="predicted"/>
<dbReference type="Gene3D" id="2.40.10.120">
    <property type="match status" value="1"/>
</dbReference>
<dbReference type="SUPFAM" id="SSF50494">
    <property type="entry name" value="Trypsin-like serine proteases"/>
    <property type="match status" value="1"/>
</dbReference>
<organism evidence="4 5">
    <name type="scientific">Flavobacterium kayseriense</name>
    <dbReference type="NCBI Taxonomy" id="2764714"/>
    <lineage>
        <taxon>Bacteria</taxon>
        <taxon>Pseudomonadati</taxon>
        <taxon>Bacteroidota</taxon>
        <taxon>Flavobacteriia</taxon>
        <taxon>Flavobacteriales</taxon>
        <taxon>Flavobacteriaceae</taxon>
        <taxon>Flavobacterium</taxon>
    </lineage>
</organism>
<evidence type="ECO:0000313" key="5">
    <source>
        <dbReference type="Proteomes" id="UP000629963"/>
    </source>
</evidence>
<dbReference type="InterPro" id="IPR051201">
    <property type="entry name" value="Chloro_Bact_Ser_Proteases"/>
</dbReference>
<sequence length="466" mass="50389">MKRFSNLFLVSLLSGATTLGAYKLLFDTNGYFSTNRNTLTTTAPDSYTKRVGLNSEVLDFTEAAEKTVHTVVHVKNVSYKAVSNPMLEYFYGYKGGQSQEQVGTGSGVIISGDGYIVTNNHVVKDASEIEITLNNKKSYKAKLIGTDSKMDIALLKIDADETLPYSTFGNSDSAKVGEWVLAVGNPYNLTSTVTAGIVSAKARDLGSNGIQSFIQTDAAVNPGNSGGALVNTRGDLIGINTMITSMTGSYVGYSFAVPSNIARKIIEDIMEYGNVQRGILGVQGGELNSYASKELGVKQTEGFYISAVSANSGAQKAGLKKGDVIIKLDNQNIATYADLSGYINTKRPNDKVAVTILRDGSSKTILVTLSKNEFYNTEFKGIELENISSADKSRFKVNYGVKIKSITNENLMQYEAELKGSIILSVDSVKAVDVETVSKLLNNKDENQSVRIELINKNGEIFRIII</sequence>
<evidence type="ECO:0000313" key="4">
    <source>
        <dbReference type="EMBL" id="MBC5839850.1"/>
    </source>
</evidence>
<accession>A0ABR7J2R0</accession>